<evidence type="ECO:0000313" key="2">
    <source>
        <dbReference type="Proteomes" id="UP001162131"/>
    </source>
</evidence>
<protein>
    <submittedName>
        <fullName evidence="1">Uncharacterized protein</fullName>
    </submittedName>
</protein>
<keyword evidence="2" id="KW-1185">Reference proteome</keyword>
<evidence type="ECO:0000313" key="1">
    <source>
        <dbReference type="EMBL" id="CAG9321345.1"/>
    </source>
</evidence>
<dbReference type="AlphaFoldDB" id="A0AAU9J827"/>
<proteinExistence type="predicted"/>
<gene>
    <name evidence="1" type="ORF">BSTOLATCC_MIC28630</name>
</gene>
<sequence length="135" mass="16180">MKTSRSSSKPSPLTTIPDFLQKLSQARLSLSTIKVPQEHTFRDNQNKSTSHQYLKKHESKLPYISIHRNPMSLFTERELRNDIRKRPKKFTHTKAHHWAVNKYITYGIPDWDKEYKYLKDAEKRFIFRDPHKSIL</sequence>
<name>A0AAU9J827_9CILI</name>
<accession>A0AAU9J827</accession>
<comment type="caution">
    <text evidence="1">The sequence shown here is derived from an EMBL/GenBank/DDBJ whole genome shotgun (WGS) entry which is preliminary data.</text>
</comment>
<organism evidence="1 2">
    <name type="scientific">Blepharisma stoltei</name>
    <dbReference type="NCBI Taxonomy" id="1481888"/>
    <lineage>
        <taxon>Eukaryota</taxon>
        <taxon>Sar</taxon>
        <taxon>Alveolata</taxon>
        <taxon>Ciliophora</taxon>
        <taxon>Postciliodesmatophora</taxon>
        <taxon>Heterotrichea</taxon>
        <taxon>Heterotrichida</taxon>
        <taxon>Blepharismidae</taxon>
        <taxon>Blepharisma</taxon>
    </lineage>
</organism>
<dbReference type="Proteomes" id="UP001162131">
    <property type="component" value="Unassembled WGS sequence"/>
</dbReference>
<dbReference type="EMBL" id="CAJZBQ010000028">
    <property type="protein sequence ID" value="CAG9321345.1"/>
    <property type="molecule type" value="Genomic_DNA"/>
</dbReference>
<reference evidence="1" key="1">
    <citation type="submission" date="2021-09" db="EMBL/GenBank/DDBJ databases">
        <authorList>
            <consortium name="AG Swart"/>
            <person name="Singh M."/>
            <person name="Singh A."/>
            <person name="Seah K."/>
            <person name="Emmerich C."/>
        </authorList>
    </citation>
    <scope>NUCLEOTIDE SEQUENCE</scope>
    <source>
        <strain evidence="1">ATCC30299</strain>
    </source>
</reference>